<comment type="caution">
    <text evidence="2">The sequence shown here is derived from an EMBL/GenBank/DDBJ whole genome shotgun (WGS) entry which is preliminary data.</text>
</comment>
<dbReference type="EMBL" id="JASKYM010000005">
    <property type="protein sequence ID" value="MDK2564096.1"/>
    <property type="molecule type" value="Genomic_DNA"/>
</dbReference>
<reference evidence="2 3" key="1">
    <citation type="submission" date="2023-05" db="EMBL/GenBank/DDBJ databases">
        <title>Rombocin, a short stable natural nisin variant, displays selective antimicrobial activity against Listeria monocytogenes and employs dual mode of action to kill target bacterial strains.</title>
        <authorList>
            <person name="Wambui J."/>
            <person name="Stephan R."/>
            <person name="Kuipers O.P."/>
        </authorList>
    </citation>
    <scope>NUCLEOTIDE SEQUENCE [LARGE SCALE GENOMIC DNA]</scope>
    <source>
        <strain evidence="2 3">RC002</strain>
    </source>
</reference>
<proteinExistence type="predicted"/>
<feature type="region of interest" description="Disordered" evidence="1">
    <location>
        <begin position="1"/>
        <end position="20"/>
    </location>
</feature>
<evidence type="ECO:0000313" key="2">
    <source>
        <dbReference type="EMBL" id="MDK2564096.1"/>
    </source>
</evidence>
<keyword evidence="2" id="KW-0238">DNA-binding</keyword>
<keyword evidence="3" id="KW-1185">Reference proteome</keyword>
<evidence type="ECO:0000256" key="1">
    <source>
        <dbReference type="SAM" id="MobiDB-lite"/>
    </source>
</evidence>
<dbReference type="RefSeq" id="WP_284133028.1">
    <property type="nucleotide sequence ID" value="NZ_JASKYM010000005.1"/>
</dbReference>
<sequence>MSMKEKRTLNVSFNKSGSGSISTKLNIPITWMRELSVSPEDREVEVTLEDDKIIISKKK</sequence>
<name>A0ABT7EDT0_9FIRM</name>
<organism evidence="2 3">
    <name type="scientific">Romboutsia sedimentorum</name>
    <dbReference type="NCBI Taxonomy" id="1368474"/>
    <lineage>
        <taxon>Bacteria</taxon>
        <taxon>Bacillati</taxon>
        <taxon>Bacillota</taxon>
        <taxon>Clostridia</taxon>
        <taxon>Peptostreptococcales</taxon>
        <taxon>Peptostreptococcaceae</taxon>
        <taxon>Romboutsia</taxon>
    </lineage>
</organism>
<gene>
    <name evidence="2" type="ORF">QOZ84_11090</name>
</gene>
<evidence type="ECO:0000313" key="3">
    <source>
        <dbReference type="Proteomes" id="UP001301012"/>
    </source>
</evidence>
<feature type="compositionally biased region" description="Polar residues" evidence="1">
    <location>
        <begin position="9"/>
        <end position="20"/>
    </location>
</feature>
<protein>
    <submittedName>
        <fullName evidence="2">AbrB/MazE/SpoVT family DNA-binding domain-containing protein</fullName>
    </submittedName>
</protein>
<dbReference type="GO" id="GO:0003677">
    <property type="term" value="F:DNA binding"/>
    <property type="evidence" value="ECO:0007669"/>
    <property type="project" value="UniProtKB-KW"/>
</dbReference>
<dbReference type="Proteomes" id="UP001301012">
    <property type="component" value="Unassembled WGS sequence"/>
</dbReference>
<accession>A0ABT7EDT0</accession>